<keyword evidence="1" id="KW-1133">Transmembrane helix</keyword>
<dbReference type="Gene3D" id="1.20.1250.20">
    <property type="entry name" value="MFS general substrate transporter like domains"/>
    <property type="match status" value="2"/>
</dbReference>
<accession>A0A6B9FCC8</accession>
<dbReference type="AlphaFoldDB" id="A0A6B9FCC8"/>
<dbReference type="GeneID" id="99243618"/>
<feature type="domain" description="Major facilitator superfamily (MFS) profile" evidence="2">
    <location>
        <begin position="7"/>
        <end position="403"/>
    </location>
</feature>
<feature type="transmembrane region" description="Helical" evidence="1">
    <location>
        <begin position="106"/>
        <end position="124"/>
    </location>
</feature>
<name>A0A6B9FCC8_9EURY</name>
<evidence type="ECO:0000259" key="2">
    <source>
        <dbReference type="PROSITE" id="PS50850"/>
    </source>
</evidence>
<gene>
    <name evidence="3" type="ORF">EI982_14370</name>
</gene>
<organism evidence="3 4">
    <name type="scientific">Haloplanus rallus</name>
    <dbReference type="NCBI Taxonomy" id="1816183"/>
    <lineage>
        <taxon>Archaea</taxon>
        <taxon>Methanobacteriati</taxon>
        <taxon>Methanobacteriota</taxon>
        <taxon>Stenosarchaea group</taxon>
        <taxon>Halobacteria</taxon>
        <taxon>Halobacteriales</taxon>
        <taxon>Haloferacaceae</taxon>
        <taxon>Haloplanus</taxon>
    </lineage>
</organism>
<keyword evidence="1" id="KW-0812">Transmembrane</keyword>
<dbReference type="KEGG" id="hra:EI982_14370"/>
<reference evidence="3 4" key="1">
    <citation type="submission" date="2018-12" db="EMBL/GenBank/DDBJ databases">
        <title>Complete genome sequence of Haloplanus rallus MBLA0036.</title>
        <authorList>
            <person name="Nam Y.-d."/>
            <person name="Kang J."/>
            <person name="Chung W.-H."/>
            <person name="Park Y.S."/>
        </authorList>
    </citation>
    <scope>NUCLEOTIDE SEQUENCE [LARGE SCALE GENOMIC DNA]</scope>
    <source>
        <strain evidence="3 4">MBLA0036</strain>
    </source>
</reference>
<evidence type="ECO:0000313" key="3">
    <source>
        <dbReference type="EMBL" id="QGX96697.1"/>
    </source>
</evidence>
<keyword evidence="4" id="KW-1185">Reference proteome</keyword>
<dbReference type="EMBL" id="CP034345">
    <property type="protein sequence ID" value="QGX96697.1"/>
    <property type="molecule type" value="Genomic_DNA"/>
</dbReference>
<feature type="transmembrane region" description="Helical" evidence="1">
    <location>
        <begin position="308"/>
        <end position="328"/>
    </location>
</feature>
<dbReference type="SUPFAM" id="SSF103473">
    <property type="entry name" value="MFS general substrate transporter"/>
    <property type="match status" value="1"/>
</dbReference>
<sequence>MARDDLQFSSLYVTRFAASFGYMTVLTLLPDYIDALGATGVTVGLFITALELARTAGIVPLGWAGDRYSKRALLVGALLVSVVAYVLFAGVTTVQGFLIARVLQGFGLAGAGLLSLALVGELAPDDGRANRIGRYNAFRMAAGIVGTLGAGVLYTLTGFRVVFGLLATLLFVAAVAVRLFVEGDRTRIGGFAFTDFALNRRILTLTSFRAQYAVAVSLVRQWVPIFVGVSAAQGGLAYGTVVVGAVLAVEKFTNMLCQPVVGQLSDRRGRALFVFLGGGAYGLVALAFPFAPAVAGLVDLSVPTAGRVTGAVVAALVLNGLLGIADAVREPASMALFADEGKGEGIASSFGVRSLVWKPGSVLAPLAGGWVMGRFGIEWVFFLGGFAALAGAATFLGVLSRTHGSRALQQW</sequence>
<keyword evidence="1" id="KW-0472">Membrane</keyword>
<feature type="transmembrane region" description="Helical" evidence="1">
    <location>
        <begin position="270"/>
        <end position="288"/>
    </location>
</feature>
<dbReference type="InterPro" id="IPR020846">
    <property type="entry name" value="MFS_dom"/>
</dbReference>
<dbReference type="RefSeq" id="WP_157691240.1">
    <property type="nucleotide sequence ID" value="NZ_CP034345.1"/>
</dbReference>
<feature type="transmembrane region" description="Helical" evidence="1">
    <location>
        <begin position="136"/>
        <end position="156"/>
    </location>
</feature>
<evidence type="ECO:0000313" key="4">
    <source>
        <dbReference type="Proteomes" id="UP000428325"/>
    </source>
</evidence>
<feature type="transmembrane region" description="Helical" evidence="1">
    <location>
        <begin position="379"/>
        <end position="399"/>
    </location>
</feature>
<feature type="transmembrane region" description="Helical" evidence="1">
    <location>
        <begin position="225"/>
        <end position="249"/>
    </location>
</feature>
<feature type="transmembrane region" description="Helical" evidence="1">
    <location>
        <begin position="202"/>
        <end position="219"/>
    </location>
</feature>
<dbReference type="PANTHER" id="PTHR23518">
    <property type="entry name" value="C-METHYLTRANSFERASE"/>
    <property type="match status" value="1"/>
</dbReference>
<evidence type="ECO:0000256" key="1">
    <source>
        <dbReference type="SAM" id="Phobius"/>
    </source>
</evidence>
<dbReference type="Proteomes" id="UP000428325">
    <property type="component" value="Chromosome"/>
</dbReference>
<dbReference type="Pfam" id="PF07690">
    <property type="entry name" value="MFS_1"/>
    <property type="match status" value="1"/>
</dbReference>
<protein>
    <submittedName>
        <fullName evidence="3">MFS transporter</fullName>
    </submittedName>
</protein>
<feature type="transmembrane region" description="Helical" evidence="1">
    <location>
        <begin position="73"/>
        <end position="100"/>
    </location>
</feature>
<dbReference type="InterPro" id="IPR011701">
    <property type="entry name" value="MFS"/>
</dbReference>
<feature type="transmembrane region" description="Helical" evidence="1">
    <location>
        <begin position="162"/>
        <end position="181"/>
    </location>
</feature>
<feature type="transmembrane region" description="Helical" evidence="1">
    <location>
        <begin position="12"/>
        <end position="29"/>
    </location>
</feature>
<dbReference type="CDD" id="cd17325">
    <property type="entry name" value="MFS_MdtG_SLC18_like"/>
    <property type="match status" value="1"/>
</dbReference>
<dbReference type="PROSITE" id="PS50850">
    <property type="entry name" value="MFS"/>
    <property type="match status" value="1"/>
</dbReference>
<dbReference type="GO" id="GO:0022857">
    <property type="term" value="F:transmembrane transporter activity"/>
    <property type="evidence" value="ECO:0007669"/>
    <property type="project" value="InterPro"/>
</dbReference>
<dbReference type="PANTHER" id="PTHR23518:SF2">
    <property type="entry name" value="MAJOR FACILITATOR SUPERFAMILY TRANSPORTER"/>
    <property type="match status" value="1"/>
</dbReference>
<proteinExistence type="predicted"/>
<dbReference type="OrthoDB" id="214271at2157"/>
<dbReference type="InterPro" id="IPR036259">
    <property type="entry name" value="MFS_trans_sf"/>
</dbReference>